<feature type="transmembrane region" description="Helical" evidence="1">
    <location>
        <begin position="387"/>
        <end position="403"/>
    </location>
</feature>
<feature type="transmembrane region" description="Helical" evidence="1">
    <location>
        <begin position="364"/>
        <end position="381"/>
    </location>
</feature>
<evidence type="ECO:0000256" key="1">
    <source>
        <dbReference type="SAM" id="Phobius"/>
    </source>
</evidence>
<dbReference type="PANTHER" id="PTHR43849:SF2">
    <property type="entry name" value="BLL3936 PROTEIN"/>
    <property type="match status" value="1"/>
</dbReference>
<feature type="transmembrane region" description="Helical" evidence="1">
    <location>
        <begin position="140"/>
        <end position="157"/>
    </location>
</feature>
<protein>
    <recommendedName>
        <fullName evidence="2">TRAP C4-dicarboxylate transport system permease DctM subunit domain-containing protein</fullName>
    </recommendedName>
</protein>
<dbReference type="NCBIfam" id="TIGR02123">
    <property type="entry name" value="TRAP_fused"/>
    <property type="match status" value="1"/>
</dbReference>
<keyword evidence="1" id="KW-0812">Transmembrane</keyword>
<dbReference type="InterPro" id="IPR011853">
    <property type="entry name" value="TRAP_DctM-Dct_fused"/>
</dbReference>
<feature type="non-terminal residue" evidence="3">
    <location>
        <position position="481"/>
    </location>
</feature>
<feature type="transmembrane region" description="Helical" evidence="1">
    <location>
        <begin position="114"/>
        <end position="133"/>
    </location>
</feature>
<proteinExistence type="predicted"/>
<evidence type="ECO:0000313" key="3">
    <source>
        <dbReference type="EMBL" id="SVA44034.1"/>
    </source>
</evidence>
<dbReference type="InterPro" id="IPR010656">
    <property type="entry name" value="DctM"/>
</dbReference>
<reference evidence="3" key="1">
    <citation type="submission" date="2018-05" db="EMBL/GenBank/DDBJ databases">
        <authorList>
            <person name="Lanie J.A."/>
            <person name="Ng W.-L."/>
            <person name="Kazmierczak K.M."/>
            <person name="Andrzejewski T.M."/>
            <person name="Davidsen T.M."/>
            <person name="Wayne K.J."/>
            <person name="Tettelin H."/>
            <person name="Glass J.I."/>
            <person name="Rusch D."/>
            <person name="Podicherti R."/>
            <person name="Tsui H.-C.T."/>
            <person name="Winkler M.E."/>
        </authorList>
    </citation>
    <scope>NUCLEOTIDE SEQUENCE</scope>
</reference>
<dbReference type="AlphaFoldDB" id="A0A381VUT6"/>
<dbReference type="EMBL" id="UINC01009846">
    <property type="protein sequence ID" value="SVA44034.1"/>
    <property type="molecule type" value="Genomic_DNA"/>
</dbReference>
<feature type="transmembrane region" description="Helical" evidence="1">
    <location>
        <begin position="314"/>
        <end position="332"/>
    </location>
</feature>
<name>A0A381VUT6_9ZZZZ</name>
<feature type="transmembrane region" description="Helical" evidence="1">
    <location>
        <begin position="459"/>
        <end position="479"/>
    </location>
</feature>
<feature type="transmembrane region" description="Helical" evidence="1">
    <location>
        <begin position="275"/>
        <end position="302"/>
    </location>
</feature>
<keyword evidence="1" id="KW-1133">Transmembrane helix</keyword>
<feature type="domain" description="TRAP C4-dicarboxylate transport system permease DctM subunit" evidence="2">
    <location>
        <begin position="127"/>
        <end position="480"/>
    </location>
</feature>
<sequence>MPSQARSVMADSPADPRRLVTHVLAVGLCVFTLIQVNYPILAPQPQLAVFALLGLVICFLNVPVHPSLKNNPIARASDILLAILATVCCGWILVQNEPFFESFWQGGASLGNRAGFETTSDTLVGIIGLFLVIEAARRSLGLALPILSGLFLVYAYIGPSMPDWLFPHRGYSVDRIVAQTFLQAQGTFGVALGVMFTYVFLFVIFGAFLAATGATGFIINFAQSVFGRSPGGPAKVAVLSSGLMGSLSGSAVANTATTGTFTIPMMRSAGFKGTTAAGIQAAASSGGALMPPVMGAGAYMMLEIVDPPVTYLQIIRAALIPAILYYLSLFLITHFHARGTMREQNAQNQPVEETTPLAESRMEGIIFAAALGSLISLLVLGYTPFRAVSLSLLTIVVVGAFNARTRLSIADIIKAFVKSSRDVVSLVAASASVGIIIGIVTLTGIGTRLPATILPLAEQSLFLALLLIMVSSIILGMGLPS</sequence>
<dbReference type="Pfam" id="PF06808">
    <property type="entry name" value="DctM"/>
    <property type="match status" value="1"/>
</dbReference>
<feature type="transmembrane region" description="Helical" evidence="1">
    <location>
        <begin position="20"/>
        <end position="41"/>
    </location>
</feature>
<dbReference type="PANTHER" id="PTHR43849">
    <property type="entry name" value="BLL3936 PROTEIN"/>
    <property type="match status" value="1"/>
</dbReference>
<feature type="transmembrane region" description="Helical" evidence="1">
    <location>
        <begin position="423"/>
        <end position="447"/>
    </location>
</feature>
<organism evidence="3">
    <name type="scientific">marine metagenome</name>
    <dbReference type="NCBI Taxonomy" id="408172"/>
    <lineage>
        <taxon>unclassified sequences</taxon>
        <taxon>metagenomes</taxon>
        <taxon>ecological metagenomes</taxon>
    </lineage>
</organism>
<feature type="transmembrane region" description="Helical" evidence="1">
    <location>
        <begin position="76"/>
        <end position="94"/>
    </location>
</feature>
<evidence type="ECO:0000259" key="2">
    <source>
        <dbReference type="Pfam" id="PF06808"/>
    </source>
</evidence>
<keyword evidence="1" id="KW-0472">Membrane</keyword>
<gene>
    <name evidence="3" type="ORF">METZ01_LOCUS96888</name>
</gene>
<accession>A0A381VUT6</accession>
<feature type="transmembrane region" description="Helical" evidence="1">
    <location>
        <begin position="195"/>
        <end position="219"/>
    </location>
</feature>
<feature type="transmembrane region" description="Helical" evidence="1">
    <location>
        <begin position="47"/>
        <end position="64"/>
    </location>
</feature>